<dbReference type="Gramene" id="mRNA:HanXRQr2_Chr17g0803791">
    <property type="protein sequence ID" value="CDS:HanXRQr2_Chr17g0803791.1"/>
    <property type="gene ID" value="HanXRQr2_Chr17g0803791"/>
</dbReference>
<comment type="caution">
    <text evidence="1">The sequence shown here is derived from an EMBL/GenBank/DDBJ whole genome shotgun (WGS) entry which is preliminary data.</text>
</comment>
<proteinExistence type="predicted"/>
<dbReference type="AlphaFoldDB" id="A0A9K3DH77"/>
<protein>
    <submittedName>
        <fullName evidence="1">Uncharacterized protein</fullName>
    </submittedName>
</protein>
<reference evidence="1" key="1">
    <citation type="journal article" date="2017" name="Nature">
        <title>The sunflower genome provides insights into oil metabolism, flowering and Asterid evolution.</title>
        <authorList>
            <person name="Badouin H."/>
            <person name="Gouzy J."/>
            <person name="Grassa C.J."/>
            <person name="Murat F."/>
            <person name="Staton S.E."/>
            <person name="Cottret L."/>
            <person name="Lelandais-Briere C."/>
            <person name="Owens G.L."/>
            <person name="Carrere S."/>
            <person name="Mayjonade B."/>
            <person name="Legrand L."/>
            <person name="Gill N."/>
            <person name="Kane N.C."/>
            <person name="Bowers J.E."/>
            <person name="Hubner S."/>
            <person name="Bellec A."/>
            <person name="Berard A."/>
            <person name="Berges H."/>
            <person name="Blanchet N."/>
            <person name="Boniface M.C."/>
            <person name="Brunel D."/>
            <person name="Catrice O."/>
            <person name="Chaidir N."/>
            <person name="Claudel C."/>
            <person name="Donnadieu C."/>
            <person name="Faraut T."/>
            <person name="Fievet G."/>
            <person name="Helmstetter N."/>
            <person name="King M."/>
            <person name="Knapp S.J."/>
            <person name="Lai Z."/>
            <person name="Le Paslier M.C."/>
            <person name="Lippi Y."/>
            <person name="Lorenzon L."/>
            <person name="Mandel J.R."/>
            <person name="Marage G."/>
            <person name="Marchand G."/>
            <person name="Marquand E."/>
            <person name="Bret-Mestries E."/>
            <person name="Morien E."/>
            <person name="Nambeesan S."/>
            <person name="Nguyen T."/>
            <person name="Pegot-Espagnet P."/>
            <person name="Pouilly N."/>
            <person name="Raftis F."/>
            <person name="Sallet E."/>
            <person name="Schiex T."/>
            <person name="Thomas J."/>
            <person name="Vandecasteele C."/>
            <person name="Vares D."/>
            <person name="Vear F."/>
            <person name="Vautrin S."/>
            <person name="Crespi M."/>
            <person name="Mangin B."/>
            <person name="Burke J.M."/>
            <person name="Salse J."/>
            <person name="Munos S."/>
            <person name="Vincourt P."/>
            <person name="Rieseberg L.H."/>
            <person name="Langlade N.B."/>
        </authorList>
    </citation>
    <scope>NUCLEOTIDE SEQUENCE</scope>
    <source>
        <tissue evidence="1">Leaves</tissue>
    </source>
</reference>
<keyword evidence="2" id="KW-1185">Reference proteome</keyword>
<evidence type="ECO:0000313" key="1">
    <source>
        <dbReference type="EMBL" id="KAF5755527.1"/>
    </source>
</evidence>
<accession>A0A9K3DH77</accession>
<dbReference type="EMBL" id="MNCJ02000332">
    <property type="protein sequence ID" value="KAF5755527.1"/>
    <property type="molecule type" value="Genomic_DNA"/>
</dbReference>
<name>A0A9K3DH77_HELAN</name>
<dbReference type="Proteomes" id="UP000215914">
    <property type="component" value="Unassembled WGS sequence"/>
</dbReference>
<sequence length="59" mass="6905">MKASKPAATFEPDHMLILPSTLSSNHFLVRYHHHRSLNLQENQTYSVKRRRKLAGTLFE</sequence>
<gene>
    <name evidence="1" type="ORF">HanXRQr2_Chr17g0803791</name>
</gene>
<evidence type="ECO:0000313" key="2">
    <source>
        <dbReference type="Proteomes" id="UP000215914"/>
    </source>
</evidence>
<reference evidence="1" key="2">
    <citation type="submission" date="2020-06" db="EMBL/GenBank/DDBJ databases">
        <title>Helianthus annuus Genome sequencing and assembly Release 2.</title>
        <authorList>
            <person name="Gouzy J."/>
            <person name="Langlade N."/>
            <person name="Munos S."/>
        </authorList>
    </citation>
    <scope>NUCLEOTIDE SEQUENCE</scope>
    <source>
        <tissue evidence="1">Leaves</tissue>
    </source>
</reference>
<organism evidence="1 2">
    <name type="scientific">Helianthus annuus</name>
    <name type="common">Common sunflower</name>
    <dbReference type="NCBI Taxonomy" id="4232"/>
    <lineage>
        <taxon>Eukaryota</taxon>
        <taxon>Viridiplantae</taxon>
        <taxon>Streptophyta</taxon>
        <taxon>Embryophyta</taxon>
        <taxon>Tracheophyta</taxon>
        <taxon>Spermatophyta</taxon>
        <taxon>Magnoliopsida</taxon>
        <taxon>eudicotyledons</taxon>
        <taxon>Gunneridae</taxon>
        <taxon>Pentapetalae</taxon>
        <taxon>asterids</taxon>
        <taxon>campanulids</taxon>
        <taxon>Asterales</taxon>
        <taxon>Asteraceae</taxon>
        <taxon>Asteroideae</taxon>
        <taxon>Heliantheae alliance</taxon>
        <taxon>Heliantheae</taxon>
        <taxon>Helianthus</taxon>
    </lineage>
</organism>